<proteinExistence type="predicted"/>
<organism evidence="1">
    <name type="scientific">Albugo laibachii Nc14</name>
    <dbReference type="NCBI Taxonomy" id="890382"/>
    <lineage>
        <taxon>Eukaryota</taxon>
        <taxon>Sar</taxon>
        <taxon>Stramenopiles</taxon>
        <taxon>Oomycota</taxon>
        <taxon>Peronosporomycetes</taxon>
        <taxon>Albuginales</taxon>
        <taxon>Albuginaceae</taxon>
        <taxon>Albugo</taxon>
    </lineage>
</organism>
<dbReference type="EMBL" id="FR824151">
    <property type="protein sequence ID" value="CCA20914.1"/>
    <property type="molecule type" value="Genomic_DNA"/>
</dbReference>
<reference evidence="1" key="2">
    <citation type="submission" date="2011-02" db="EMBL/GenBank/DDBJ databases">
        <authorList>
            <person name="MacLean D."/>
        </authorList>
    </citation>
    <scope>NUCLEOTIDE SEQUENCE</scope>
</reference>
<evidence type="ECO:0000313" key="1">
    <source>
        <dbReference type="EMBL" id="CCA20914.1"/>
    </source>
</evidence>
<dbReference type="AlphaFoldDB" id="F0WI36"/>
<dbReference type="HOGENOM" id="CLU_1753067_0_0_1"/>
<gene>
    <name evidence="1" type="primary">AlNc14C106G6243</name>
    <name evidence="1" type="ORF">ALNC14_070570</name>
</gene>
<reference evidence="1" key="1">
    <citation type="journal article" date="2011" name="PLoS Biol.">
        <title>Gene gain and loss during evolution of obligate parasitism in the white rust pathogen of Arabidopsis thaliana.</title>
        <authorList>
            <person name="Kemen E."/>
            <person name="Gardiner A."/>
            <person name="Schultz-Larsen T."/>
            <person name="Kemen A.C."/>
            <person name="Balmuth A.L."/>
            <person name="Robert-Seilaniantz A."/>
            <person name="Bailey K."/>
            <person name="Holub E."/>
            <person name="Studholme D.J."/>
            <person name="Maclean D."/>
            <person name="Jones J.D."/>
        </authorList>
    </citation>
    <scope>NUCLEOTIDE SEQUENCE</scope>
</reference>
<protein>
    <submittedName>
        <fullName evidence="1">AlNc14C106G6243 protein</fullName>
    </submittedName>
</protein>
<name>F0WI36_9STRA</name>
<accession>F0WI36</accession>
<sequence length="149" mass="16959">MTIVRLQQSQRHFEAALRSLALQVEFEADTPKGLAIIEDGIACVSECGGPRVFITGSDTILKENMAIVLENGDLQLQGHYLVVLCKSKFAKVNSKEYGLIYEKRSEDWMELLKAIDHASARFEPVEDVHALKETYYIRAFVHPRMERCE</sequence>